<dbReference type="Proteomes" id="UP001432060">
    <property type="component" value="Chromosome"/>
</dbReference>
<feature type="chain" id="PRO_5045741990" description="Secreted protein" evidence="1">
    <location>
        <begin position="29"/>
        <end position="152"/>
    </location>
</feature>
<feature type="signal peptide" evidence="1">
    <location>
        <begin position="1"/>
        <end position="28"/>
    </location>
</feature>
<evidence type="ECO:0008006" key="4">
    <source>
        <dbReference type="Google" id="ProtNLM"/>
    </source>
</evidence>
<gene>
    <name evidence="2" type="ORF">OG515_36025</name>
</gene>
<accession>A0ABZ1XWW0</accession>
<reference evidence="2" key="1">
    <citation type="submission" date="2022-10" db="EMBL/GenBank/DDBJ databases">
        <title>The complete genomes of actinobacterial strains from the NBC collection.</title>
        <authorList>
            <person name="Joergensen T.S."/>
            <person name="Alvarez Arevalo M."/>
            <person name="Sterndorff E.B."/>
            <person name="Faurdal D."/>
            <person name="Vuksanovic O."/>
            <person name="Mourched A.-S."/>
            <person name="Charusanti P."/>
            <person name="Shaw S."/>
            <person name="Blin K."/>
            <person name="Weber T."/>
        </authorList>
    </citation>
    <scope>NUCLEOTIDE SEQUENCE</scope>
    <source>
        <strain evidence="2">NBC_00668</strain>
    </source>
</reference>
<protein>
    <recommendedName>
        <fullName evidence="4">Secreted protein</fullName>
    </recommendedName>
</protein>
<evidence type="ECO:0000313" key="2">
    <source>
        <dbReference type="EMBL" id="WUT87246.1"/>
    </source>
</evidence>
<dbReference type="EMBL" id="CP109019">
    <property type="protein sequence ID" value="WUT87246.1"/>
    <property type="molecule type" value="Genomic_DNA"/>
</dbReference>
<keyword evidence="1" id="KW-0732">Signal</keyword>
<evidence type="ECO:0000313" key="3">
    <source>
        <dbReference type="Proteomes" id="UP001432060"/>
    </source>
</evidence>
<proteinExistence type="predicted"/>
<name>A0ABZ1XWW0_9ACTN</name>
<organism evidence="2 3">
    <name type="scientific">Streptomyces melanogenes</name>
    <dbReference type="NCBI Taxonomy" id="67326"/>
    <lineage>
        <taxon>Bacteria</taxon>
        <taxon>Bacillati</taxon>
        <taxon>Actinomycetota</taxon>
        <taxon>Actinomycetes</taxon>
        <taxon>Kitasatosporales</taxon>
        <taxon>Streptomycetaceae</taxon>
        <taxon>Streptomyces</taxon>
    </lineage>
</organism>
<sequence>MQKIIRRVPLTVAVLGCASVLAVSPAPAASSVPAQASVAPELQQARCSGTAVAPLGSGWVRAKANTGVAGHRGYKQGYDLMLQSNAGVAQVQVKGYDENHGNKEIWHGVPAMSPDSPHRLVQIAWGNNLAMPEIRVKPAPGQLAGVTVTFKC</sequence>
<evidence type="ECO:0000256" key="1">
    <source>
        <dbReference type="SAM" id="SignalP"/>
    </source>
</evidence>
<dbReference type="RefSeq" id="WP_329404253.1">
    <property type="nucleotide sequence ID" value="NZ_CP109019.1"/>
</dbReference>
<keyword evidence="3" id="KW-1185">Reference proteome</keyword>